<accession>A0ABS2A6W4</accession>
<evidence type="ECO:0000313" key="1">
    <source>
        <dbReference type="EMBL" id="MBM2615577.1"/>
    </source>
</evidence>
<reference evidence="1 2" key="1">
    <citation type="submission" date="2021-01" db="EMBL/GenBank/DDBJ databases">
        <title>Actinoplanes sp. nov. LDG1-06 isolated from lichen.</title>
        <authorList>
            <person name="Saeng-In P."/>
            <person name="Phongsopitanun W."/>
            <person name="Kanchanasin P."/>
            <person name="Yuki M."/>
            <person name="Kudo T."/>
            <person name="Ohkuma M."/>
            <person name="Tanasupawat S."/>
        </authorList>
    </citation>
    <scope>NUCLEOTIDE SEQUENCE [LARGE SCALE GENOMIC DNA]</scope>
    <source>
        <strain evidence="1 2">LDG1-06</strain>
    </source>
</reference>
<sequence length="198" mass="22289">MKTRFVDKGRWLGSFAGEFVVRCPRCEGVGTVRRAWDFEARRWLAATFVCGGCGHTRRHGWAGPVHLSARRRCGGCGRRLDYRRLVKTTPARTRIGLKCPGCGTTTSTELCVTPSRALVDDCFGLPLALRTTCAGHTLWAFNAEHLACMRDFVRADLRERRSTAGNRSIASRLPIWLKQAKHRPEALRALDRLERLLP</sequence>
<evidence type="ECO:0000313" key="2">
    <source>
        <dbReference type="Proteomes" id="UP000632138"/>
    </source>
</evidence>
<dbReference type="EMBL" id="JAENHP010000002">
    <property type="protein sequence ID" value="MBM2615577.1"/>
    <property type="molecule type" value="Genomic_DNA"/>
</dbReference>
<keyword evidence="2" id="KW-1185">Reference proteome</keyword>
<protein>
    <submittedName>
        <fullName evidence="1">Uncharacterized protein</fullName>
    </submittedName>
</protein>
<dbReference type="RefSeq" id="WP_203375452.1">
    <property type="nucleotide sequence ID" value="NZ_JAENHP010000002.1"/>
</dbReference>
<organism evidence="1 2">
    <name type="scientific">Paractinoplanes ovalisporus</name>
    <dbReference type="NCBI Taxonomy" id="2810368"/>
    <lineage>
        <taxon>Bacteria</taxon>
        <taxon>Bacillati</taxon>
        <taxon>Actinomycetota</taxon>
        <taxon>Actinomycetes</taxon>
        <taxon>Micromonosporales</taxon>
        <taxon>Micromonosporaceae</taxon>
        <taxon>Paractinoplanes</taxon>
    </lineage>
</organism>
<proteinExistence type="predicted"/>
<name>A0ABS2A6W4_9ACTN</name>
<gene>
    <name evidence="1" type="ORF">JIG36_08365</name>
</gene>
<dbReference type="Proteomes" id="UP000632138">
    <property type="component" value="Unassembled WGS sequence"/>
</dbReference>
<comment type="caution">
    <text evidence="1">The sequence shown here is derived from an EMBL/GenBank/DDBJ whole genome shotgun (WGS) entry which is preliminary data.</text>
</comment>